<feature type="signal peptide" evidence="2">
    <location>
        <begin position="1"/>
        <end position="26"/>
    </location>
</feature>
<dbReference type="Gramene" id="rna-AYBTSS11_LOCUS5792">
    <property type="protein sequence ID" value="CAJ1932387.1"/>
    <property type="gene ID" value="gene-AYBTSS11_LOCUS5792"/>
</dbReference>
<feature type="region of interest" description="Disordered" evidence="1">
    <location>
        <begin position="173"/>
        <end position="194"/>
    </location>
</feature>
<accession>A0AA86S2U2</accession>
<gene>
    <name evidence="3" type="ORF">AYBTSS11_LOCUS5792</name>
</gene>
<keyword evidence="4" id="KW-1185">Reference proteome</keyword>
<name>A0AA86S2U2_9FABA</name>
<evidence type="ECO:0000313" key="3">
    <source>
        <dbReference type="EMBL" id="CAJ1932387.1"/>
    </source>
</evidence>
<protein>
    <submittedName>
        <fullName evidence="3">Uncharacterized protein</fullName>
    </submittedName>
</protein>
<evidence type="ECO:0000256" key="2">
    <source>
        <dbReference type="SAM" id="SignalP"/>
    </source>
</evidence>
<dbReference type="AlphaFoldDB" id="A0AA86S2U2"/>
<proteinExistence type="predicted"/>
<organism evidence="3 4">
    <name type="scientific">Sphenostylis stenocarpa</name>
    <dbReference type="NCBI Taxonomy" id="92480"/>
    <lineage>
        <taxon>Eukaryota</taxon>
        <taxon>Viridiplantae</taxon>
        <taxon>Streptophyta</taxon>
        <taxon>Embryophyta</taxon>
        <taxon>Tracheophyta</taxon>
        <taxon>Spermatophyta</taxon>
        <taxon>Magnoliopsida</taxon>
        <taxon>eudicotyledons</taxon>
        <taxon>Gunneridae</taxon>
        <taxon>Pentapetalae</taxon>
        <taxon>rosids</taxon>
        <taxon>fabids</taxon>
        <taxon>Fabales</taxon>
        <taxon>Fabaceae</taxon>
        <taxon>Papilionoideae</taxon>
        <taxon>50 kb inversion clade</taxon>
        <taxon>NPAAA clade</taxon>
        <taxon>indigoferoid/millettioid clade</taxon>
        <taxon>Phaseoleae</taxon>
        <taxon>Sphenostylis</taxon>
    </lineage>
</organism>
<keyword evidence="2" id="KW-0732">Signal</keyword>
<sequence length="229" mass="26128">MNDGTEVSAAMMYLMTSLHLLLSLSCIPFLAMNSPSLVHVADADKGVSCDAEFGTSSLTSSFSSEDWKQKLSMLLNDQSTQELISRVKKDRQNFQHIEALASKMGLYSHMYAKVVVVSKVPLPNYRFDLDDKRPLRQVNLPTTVLRQVDGYLQEYLTQKSRRRERFSDLWSARSQDSGGIGRDEEIFEPHQSPTSGTAVVEKILCQRSSQMRDQQRVWQVIFTEIQNHF</sequence>
<feature type="chain" id="PRO_5041663149" evidence="2">
    <location>
        <begin position="27"/>
        <end position="229"/>
    </location>
</feature>
<reference evidence="3" key="1">
    <citation type="submission" date="2023-10" db="EMBL/GenBank/DDBJ databases">
        <authorList>
            <person name="Domelevo Entfellner J.-B."/>
        </authorList>
    </citation>
    <scope>NUCLEOTIDE SEQUENCE</scope>
</reference>
<dbReference type="Proteomes" id="UP001189624">
    <property type="component" value="Chromosome 2"/>
</dbReference>
<evidence type="ECO:0000313" key="4">
    <source>
        <dbReference type="Proteomes" id="UP001189624"/>
    </source>
</evidence>
<dbReference type="EMBL" id="OY731399">
    <property type="protein sequence ID" value="CAJ1932387.1"/>
    <property type="molecule type" value="Genomic_DNA"/>
</dbReference>
<evidence type="ECO:0000256" key="1">
    <source>
        <dbReference type="SAM" id="MobiDB-lite"/>
    </source>
</evidence>